<name>A0A9Q3IGD1_9BASI</name>
<keyword evidence="3" id="KW-1185">Reference proteome</keyword>
<feature type="compositionally biased region" description="Polar residues" evidence="1">
    <location>
        <begin position="69"/>
        <end position="83"/>
    </location>
</feature>
<protein>
    <submittedName>
        <fullName evidence="2">Uncharacterized protein</fullName>
    </submittedName>
</protein>
<dbReference type="EMBL" id="AVOT02042692">
    <property type="protein sequence ID" value="MBW0538120.1"/>
    <property type="molecule type" value="Genomic_DNA"/>
</dbReference>
<comment type="caution">
    <text evidence="2">The sequence shown here is derived from an EMBL/GenBank/DDBJ whole genome shotgun (WGS) entry which is preliminary data.</text>
</comment>
<feature type="compositionally biased region" description="Polar residues" evidence="1">
    <location>
        <begin position="52"/>
        <end position="61"/>
    </location>
</feature>
<dbReference type="Proteomes" id="UP000765509">
    <property type="component" value="Unassembled WGS sequence"/>
</dbReference>
<evidence type="ECO:0000313" key="3">
    <source>
        <dbReference type="Proteomes" id="UP000765509"/>
    </source>
</evidence>
<dbReference type="OrthoDB" id="2507113at2759"/>
<reference evidence="2" key="1">
    <citation type="submission" date="2021-03" db="EMBL/GenBank/DDBJ databases">
        <title>Draft genome sequence of rust myrtle Austropuccinia psidii MF-1, a brazilian biotype.</title>
        <authorList>
            <person name="Quecine M.C."/>
            <person name="Pachon D.M.R."/>
            <person name="Bonatelli M.L."/>
            <person name="Correr F.H."/>
            <person name="Franceschini L.M."/>
            <person name="Leite T.F."/>
            <person name="Margarido G.R.A."/>
            <person name="Almeida C.A."/>
            <person name="Ferrarezi J.A."/>
            <person name="Labate C.A."/>
        </authorList>
    </citation>
    <scope>NUCLEOTIDE SEQUENCE</scope>
    <source>
        <strain evidence="2">MF-1</strain>
    </source>
</reference>
<evidence type="ECO:0000313" key="2">
    <source>
        <dbReference type="EMBL" id="MBW0538120.1"/>
    </source>
</evidence>
<accession>A0A9Q3IGD1</accession>
<proteinExistence type="predicted"/>
<feature type="compositionally biased region" description="Polar residues" evidence="1">
    <location>
        <begin position="433"/>
        <end position="446"/>
    </location>
</feature>
<feature type="region of interest" description="Disordered" evidence="1">
    <location>
        <begin position="423"/>
        <end position="451"/>
    </location>
</feature>
<dbReference type="AlphaFoldDB" id="A0A9Q3IGD1"/>
<feature type="compositionally biased region" description="Polar residues" evidence="1">
    <location>
        <begin position="93"/>
        <end position="105"/>
    </location>
</feature>
<gene>
    <name evidence="2" type="ORF">O181_077835</name>
</gene>
<sequence>MSFTKNNPYYQHIAGSSLGQDALEQMKNALSQRDQLIAQLMQQAEDEDEEQNNPWGSSNNKGKGHSIPLQDNTANCSLPSSSRAKPLEKTRRTQTPTPYHTQSVKRNPIQMLMQDAPPRLQVYKALVGDAYTRSNTIGTRQTVTEGIRPAIFKRQRGTKCCTKLSRFKLINEAQVQTLHDSCSGKRKTGKNIINVQEFYITYVHAMLAKLGIHIWAPDLEEAPNYLYNKACCIVSLMKFQQISCSGAYQYMRTNLTYCNYLGLLCTEYDHYVHYVLAEKYKKENREKGLNAQDVERKVVQRARQRLHDHRYKFLVAHKYTKRYQVIASNVNAHSDDEYNTKTGLYIIKALPYRSENATAFFQRLDSKMAENHSEKSVAADLSAVDFVPVKNLPPGSKEHPEERLGDISFNYKYWESTIKDYEINPRTPDESESQSVGSSLDDNSIDLNAATGERDVDNNLLEKEIIESGKGETKLLEEEKDVAIKNCEDVVMLDAWDSRLARGNWRMNNYYYDLWK</sequence>
<evidence type="ECO:0000256" key="1">
    <source>
        <dbReference type="SAM" id="MobiDB-lite"/>
    </source>
</evidence>
<feature type="region of interest" description="Disordered" evidence="1">
    <location>
        <begin position="42"/>
        <end position="108"/>
    </location>
</feature>
<organism evidence="2 3">
    <name type="scientific">Austropuccinia psidii MF-1</name>
    <dbReference type="NCBI Taxonomy" id="1389203"/>
    <lineage>
        <taxon>Eukaryota</taxon>
        <taxon>Fungi</taxon>
        <taxon>Dikarya</taxon>
        <taxon>Basidiomycota</taxon>
        <taxon>Pucciniomycotina</taxon>
        <taxon>Pucciniomycetes</taxon>
        <taxon>Pucciniales</taxon>
        <taxon>Sphaerophragmiaceae</taxon>
        <taxon>Austropuccinia</taxon>
    </lineage>
</organism>